<accession>A0A8J5TPV3</accession>
<reference evidence="1" key="1">
    <citation type="submission" date="2021-04" db="EMBL/GenBank/DDBJ databases">
        <title>First draft genome resource for Brassicaceae pathogens Fusarium oxysporum f. sp. raphani and Fusarium oxysporum f. sp. rapae.</title>
        <authorList>
            <person name="Asai S."/>
        </authorList>
    </citation>
    <scope>NUCLEOTIDE SEQUENCE</scope>
    <source>
        <strain evidence="1">Tf1208</strain>
    </source>
</reference>
<comment type="caution">
    <text evidence="1">The sequence shown here is derived from an EMBL/GenBank/DDBJ whole genome shotgun (WGS) entry which is preliminary data.</text>
</comment>
<evidence type="ECO:0000313" key="2">
    <source>
        <dbReference type="Proteomes" id="UP000694050"/>
    </source>
</evidence>
<proteinExistence type="predicted"/>
<name>A0A8J5TPV3_FUSOX</name>
<protein>
    <submittedName>
        <fullName evidence="1">Uncharacterized protein</fullName>
    </submittedName>
</protein>
<dbReference type="AlphaFoldDB" id="A0A8J5TPV3"/>
<gene>
    <name evidence="1" type="ORF">Forpe1208_v012011</name>
</gene>
<dbReference type="Proteomes" id="UP000694050">
    <property type="component" value="Unassembled WGS sequence"/>
</dbReference>
<organism evidence="1 2">
    <name type="scientific">Fusarium oxysporum f. sp. rapae</name>
    <dbReference type="NCBI Taxonomy" id="485398"/>
    <lineage>
        <taxon>Eukaryota</taxon>
        <taxon>Fungi</taxon>
        <taxon>Dikarya</taxon>
        <taxon>Ascomycota</taxon>
        <taxon>Pezizomycotina</taxon>
        <taxon>Sordariomycetes</taxon>
        <taxon>Hypocreomycetidae</taxon>
        <taxon>Hypocreales</taxon>
        <taxon>Nectriaceae</taxon>
        <taxon>Fusarium</taxon>
        <taxon>Fusarium oxysporum species complex</taxon>
    </lineage>
</organism>
<evidence type="ECO:0000313" key="1">
    <source>
        <dbReference type="EMBL" id="KAG7408455.1"/>
    </source>
</evidence>
<dbReference type="EMBL" id="JAELUQ010000009">
    <property type="protein sequence ID" value="KAG7408455.1"/>
    <property type="molecule type" value="Genomic_DNA"/>
</dbReference>
<sequence length="91" mass="10146">MGARKKKIRMSTGGKAPLNPIVRSRNCFNRIIQRLEPDALQNLIAIINDPSERESAQKALDKLRNSTKEKHGGDLHLLSYEDMSSVDAEAS</sequence>